<dbReference type="NCBIfam" id="TIGR00254">
    <property type="entry name" value="GGDEF"/>
    <property type="match status" value="1"/>
</dbReference>
<evidence type="ECO:0000259" key="1">
    <source>
        <dbReference type="PROSITE" id="PS50112"/>
    </source>
</evidence>
<dbReference type="InterPro" id="IPR001633">
    <property type="entry name" value="EAL_dom"/>
</dbReference>
<dbReference type="InterPro" id="IPR013767">
    <property type="entry name" value="PAS_fold"/>
</dbReference>
<dbReference type="CDD" id="cd00130">
    <property type="entry name" value="PAS"/>
    <property type="match status" value="1"/>
</dbReference>
<dbReference type="RefSeq" id="WP_193537820.1">
    <property type="nucleotide sequence ID" value="NZ_JADCLJ010000022.1"/>
</dbReference>
<reference evidence="5 6" key="1">
    <citation type="submission" date="2020-10" db="EMBL/GenBank/DDBJ databases">
        <title>Bacillus sp. HD4P25, an endophyte from a halophyte.</title>
        <authorList>
            <person name="Sun J.-Q."/>
        </authorList>
    </citation>
    <scope>NUCLEOTIDE SEQUENCE [LARGE SCALE GENOMIC DNA]</scope>
    <source>
        <strain evidence="5 6">YIM 93174</strain>
    </source>
</reference>
<dbReference type="NCBIfam" id="TIGR00229">
    <property type="entry name" value="sensory_box"/>
    <property type="match status" value="1"/>
</dbReference>
<dbReference type="SMART" id="SM00052">
    <property type="entry name" value="EAL"/>
    <property type="match status" value="1"/>
</dbReference>
<dbReference type="InterPro" id="IPR035965">
    <property type="entry name" value="PAS-like_dom_sf"/>
</dbReference>
<dbReference type="PROSITE" id="PS50887">
    <property type="entry name" value="GGDEF"/>
    <property type="match status" value="1"/>
</dbReference>
<feature type="domain" description="EAL" evidence="3">
    <location>
        <begin position="712"/>
        <end position="966"/>
    </location>
</feature>
<dbReference type="SMART" id="SM01204">
    <property type="entry name" value="FIST_C"/>
    <property type="match status" value="1"/>
</dbReference>
<accession>A0ABR9QLD8</accession>
<dbReference type="InterPro" id="IPR019494">
    <property type="entry name" value="FIST_C"/>
</dbReference>
<dbReference type="SMART" id="SM00091">
    <property type="entry name" value="PAS"/>
    <property type="match status" value="1"/>
</dbReference>
<dbReference type="Pfam" id="PF00990">
    <property type="entry name" value="GGDEF"/>
    <property type="match status" value="1"/>
</dbReference>
<evidence type="ECO:0000313" key="5">
    <source>
        <dbReference type="EMBL" id="MBE4909305.1"/>
    </source>
</evidence>
<comment type="caution">
    <text evidence="5">The sequence shown here is derived from an EMBL/GenBank/DDBJ whole genome shotgun (WGS) entry which is preliminary data.</text>
</comment>
<protein>
    <submittedName>
        <fullName evidence="5">EAL domain-containing protein</fullName>
    </submittedName>
</protein>
<evidence type="ECO:0000259" key="2">
    <source>
        <dbReference type="PROSITE" id="PS50113"/>
    </source>
</evidence>
<dbReference type="CDD" id="cd01948">
    <property type="entry name" value="EAL"/>
    <property type="match status" value="1"/>
</dbReference>
<dbReference type="PROSITE" id="PS50883">
    <property type="entry name" value="EAL"/>
    <property type="match status" value="1"/>
</dbReference>
<dbReference type="PANTHER" id="PTHR44757">
    <property type="entry name" value="DIGUANYLATE CYCLASE DGCP"/>
    <property type="match status" value="1"/>
</dbReference>
<dbReference type="InterPro" id="IPR000700">
    <property type="entry name" value="PAS-assoc_C"/>
</dbReference>
<keyword evidence="6" id="KW-1185">Reference proteome</keyword>
<dbReference type="SUPFAM" id="SSF141868">
    <property type="entry name" value="EAL domain-like"/>
    <property type="match status" value="1"/>
</dbReference>
<dbReference type="SMART" id="SM00267">
    <property type="entry name" value="GGDEF"/>
    <property type="match status" value="1"/>
</dbReference>
<organism evidence="5 6">
    <name type="scientific">Litchfieldia luteola</name>
    <dbReference type="NCBI Taxonomy" id="682179"/>
    <lineage>
        <taxon>Bacteria</taxon>
        <taxon>Bacillati</taxon>
        <taxon>Bacillota</taxon>
        <taxon>Bacilli</taxon>
        <taxon>Bacillales</taxon>
        <taxon>Bacillaceae</taxon>
        <taxon>Litchfieldia</taxon>
    </lineage>
</organism>
<dbReference type="CDD" id="cd01949">
    <property type="entry name" value="GGDEF"/>
    <property type="match status" value="1"/>
</dbReference>
<feature type="domain" description="PAC" evidence="2">
    <location>
        <begin position="487"/>
        <end position="538"/>
    </location>
</feature>
<dbReference type="SUPFAM" id="SSF55785">
    <property type="entry name" value="PYP-like sensor domain (PAS domain)"/>
    <property type="match status" value="1"/>
</dbReference>
<evidence type="ECO:0000259" key="4">
    <source>
        <dbReference type="PROSITE" id="PS50887"/>
    </source>
</evidence>
<feature type="domain" description="GGDEF" evidence="4">
    <location>
        <begin position="570"/>
        <end position="703"/>
    </location>
</feature>
<dbReference type="PROSITE" id="PS50113">
    <property type="entry name" value="PAC"/>
    <property type="match status" value="1"/>
</dbReference>
<dbReference type="InterPro" id="IPR000160">
    <property type="entry name" value="GGDEF_dom"/>
</dbReference>
<name>A0ABR9QLD8_9BACI</name>
<dbReference type="Pfam" id="PF00563">
    <property type="entry name" value="EAL"/>
    <property type="match status" value="1"/>
</dbReference>
<dbReference type="InterPro" id="IPR000014">
    <property type="entry name" value="PAS"/>
</dbReference>
<dbReference type="Pfam" id="PF08495">
    <property type="entry name" value="FIST"/>
    <property type="match status" value="1"/>
</dbReference>
<dbReference type="PROSITE" id="PS50112">
    <property type="entry name" value="PAS"/>
    <property type="match status" value="1"/>
</dbReference>
<sequence length="966" mass="109654">MKTYTMNCVDPSDIEAFVNTNNLVNEKNILVQAFSGVLDETYIVNIQKQLAKSLPQAILIGTTTDGEIKDGEIFAKTITLSFTVFSSTILTPTILPFEDTENSFIMGEQLIINTYNADTKAIIIFAGGFNIDLEEMFKGVNSVQHKAVVSGGLAADNGDFNNTFVFDNHRILKDGVVAVGLCNKNLIVNTLSNSDWKKTGRPFMITKATGNRLYELDYKPPISIMKKYLGQEFTMQLPQSGAEFPFMVERKGKDVSLFVTNVFDDGSIELSGKVSENEKLFFSFANVPVIIDNSIKEMKRLSKKPIESIFIYDCMARKRYFHSFVKKEIQVLQQIAQTSGFFSYGEFSKVDDESKLVAYSLTLLALSESTDLPNNPTIEIDYTVPNETQSLIALSNLIYASSKDIDLLYQNYEESEQRYKSLFEHNTDIVYSTDLQGRFTSVNGAFSKVFGYKEEELLYKNSLKYINENDIPRVRMHFNRVLKGKEQYYNLEIPTKYGDTLLFQIKNIPIVINGKKVGIYGIGRDITEQKKAEEKIAYLAFYDTETGLPNRLKFKEQLEDYIVWAKRKKKKLAILFIDLDRFKIINDSLGHYQGDLILKQVIERVKKVLPSRSYLGRFEGDKFTLVLSKNVDIDHVIDIGQKILQEIGKPILYEEQEFFITASIGVSMYPNDDKHEDYLLKHADTAMNLAKHHGGNKLKFYSTEMNTEALYRLELESYLRKALEKNEFHLCYQPLISLATGKIYGSEALIRWNHPKLGLVSPGDFIPLAEETGLIQDIGKWVMLTACKQNKKWHEMGYKDLTISVNVSANQFQQMGFVAEVKEAIAQSGLDPRYLNIELTESVMLRNISYSIMAMKDLQNMGVKVSIDDFGTGYSSLSYLKNLPFNTLKIDRSFINNIHSSNSEIAIVKAIITMGHGLAVKVVAEGVETEEQIKLLKELECHYAQGFFINKPLSSKDFEKGLVNQG</sequence>
<dbReference type="SUPFAM" id="SSF55073">
    <property type="entry name" value="Nucleotide cyclase"/>
    <property type="match status" value="1"/>
</dbReference>
<proteinExistence type="predicted"/>
<dbReference type="Pfam" id="PF00989">
    <property type="entry name" value="PAS"/>
    <property type="match status" value="1"/>
</dbReference>
<dbReference type="Proteomes" id="UP001516662">
    <property type="component" value="Unassembled WGS sequence"/>
</dbReference>
<evidence type="ECO:0000313" key="6">
    <source>
        <dbReference type="Proteomes" id="UP001516662"/>
    </source>
</evidence>
<dbReference type="Gene3D" id="3.30.70.270">
    <property type="match status" value="1"/>
</dbReference>
<dbReference type="InterPro" id="IPR029787">
    <property type="entry name" value="Nucleotide_cyclase"/>
</dbReference>
<feature type="domain" description="PAS" evidence="1">
    <location>
        <begin position="415"/>
        <end position="485"/>
    </location>
</feature>
<dbReference type="EMBL" id="JADCLJ010000022">
    <property type="protein sequence ID" value="MBE4909305.1"/>
    <property type="molecule type" value="Genomic_DNA"/>
</dbReference>
<dbReference type="Pfam" id="PF10442">
    <property type="entry name" value="FIST_C"/>
    <property type="match status" value="1"/>
</dbReference>
<dbReference type="PANTHER" id="PTHR44757:SF2">
    <property type="entry name" value="BIOFILM ARCHITECTURE MAINTENANCE PROTEIN MBAA"/>
    <property type="match status" value="1"/>
</dbReference>
<evidence type="ECO:0000259" key="3">
    <source>
        <dbReference type="PROSITE" id="PS50883"/>
    </source>
</evidence>
<dbReference type="Gene3D" id="3.30.450.20">
    <property type="entry name" value="PAS domain"/>
    <property type="match status" value="1"/>
</dbReference>
<dbReference type="InterPro" id="IPR052155">
    <property type="entry name" value="Biofilm_reg_signaling"/>
</dbReference>
<dbReference type="SMART" id="SM00897">
    <property type="entry name" value="FIST"/>
    <property type="match status" value="1"/>
</dbReference>
<dbReference type="InterPro" id="IPR013702">
    <property type="entry name" value="FIST_domain_N"/>
</dbReference>
<gene>
    <name evidence="5" type="ORF">IMZ08_14740</name>
</gene>
<dbReference type="InterPro" id="IPR035919">
    <property type="entry name" value="EAL_sf"/>
</dbReference>
<dbReference type="Gene3D" id="3.20.20.450">
    <property type="entry name" value="EAL domain"/>
    <property type="match status" value="1"/>
</dbReference>
<dbReference type="InterPro" id="IPR043128">
    <property type="entry name" value="Rev_trsase/Diguanyl_cyclase"/>
</dbReference>